<dbReference type="Gene3D" id="3.30.450.20">
    <property type="entry name" value="PAS domain"/>
    <property type="match status" value="1"/>
</dbReference>
<evidence type="ECO:0000259" key="1">
    <source>
        <dbReference type="SMART" id="SM00421"/>
    </source>
</evidence>
<dbReference type="InterPro" id="IPR035965">
    <property type="entry name" value="PAS-like_dom_sf"/>
</dbReference>
<dbReference type="SMART" id="SM00421">
    <property type="entry name" value="HTH_LUXR"/>
    <property type="match status" value="1"/>
</dbReference>
<reference evidence="2" key="1">
    <citation type="submission" date="2023-07" db="EMBL/GenBank/DDBJ databases">
        <title>Bacterial whole genome sequence for Sphingobium sp. HBC34.</title>
        <authorList>
            <person name="Le V."/>
            <person name="Ko S.-R."/>
            <person name="Ahn C.-Y."/>
            <person name="Oh H.-M."/>
        </authorList>
    </citation>
    <scope>NUCLEOTIDE SEQUENCE</scope>
    <source>
        <strain evidence="2">HBC34</strain>
    </source>
</reference>
<dbReference type="InterPro" id="IPR036388">
    <property type="entry name" value="WH-like_DNA-bd_sf"/>
</dbReference>
<accession>A0ABT8ZPY9</accession>
<name>A0ABT8ZPY9_9SPHN</name>
<sequence length="381" mass="41777">METGLGTQILPELYGCCEHPGNWRPLLDRICTELGARSAAVQIYRQDGGYLSIRWQERDSYSHAHASQHDRWINNPDNPRLLVNPSILPKEMPSVLTDKERFVPGSPELQETRQRLAQIGLKGGTGILMEFAPSHYFSLILHRHIDDKADQDRLDAAFLGDIGPHLLSLARISAKLRTACATENMLTAIMDQLRVGIVSCTAAGQVRWHNRAADKMLGRGAALTVGNGWLRGCSPDNRNRLTGLLSPSGVDEVAAARFCQSDGGAIQAIALPADALCMAEDGWRDTREERIVILTDCAHMPFLSLPHVMSLFGLTCAEAQLSIALCQGLSLDQYAMRKGISVGTVRIQMKRILAKTDSRRQADLVGKLCNSVIAQVNAGLH</sequence>
<dbReference type="EMBL" id="JAUQOM010000004">
    <property type="protein sequence ID" value="MDO7835571.1"/>
    <property type="molecule type" value="Genomic_DNA"/>
</dbReference>
<dbReference type="SUPFAM" id="SSF46894">
    <property type="entry name" value="C-terminal effector domain of the bipartite response regulators"/>
    <property type="match status" value="1"/>
</dbReference>
<dbReference type="InterPro" id="IPR000792">
    <property type="entry name" value="Tscrpt_reg_LuxR_C"/>
</dbReference>
<organism evidence="2 3">
    <name type="scientific">Sphingobium cyanobacteriorum</name>
    <dbReference type="NCBI Taxonomy" id="3063954"/>
    <lineage>
        <taxon>Bacteria</taxon>
        <taxon>Pseudomonadati</taxon>
        <taxon>Pseudomonadota</taxon>
        <taxon>Alphaproteobacteria</taxon>
        <taxon>Sphingomonadales</taxon>
        <taxon>Sphingomonadaceae</taxon>
        <taxon>Sphingobium</taxon>
    </lineage>
</organism>
<feature type="domain" description="HTH luxR-type" evidence="1">
    <location>
        <begin position="311"/>
        <end position="368"/>
    </location>
</feature>
<comment type="caution">
    <text evidence="2">The sequence shown here is derived from an EMBL/GenBank/DDBJ whole genome shotgun (WGS) entry which is preliminary data.</text>
</comment>
<dbReference type="RefSeq" id="WP_304535995.1">
    <property type="nucleotide sequence ID" value="NZ_JAUQOM010000004.1"/>
</dbReference>
<dbReference type="Gene3D" id="1.10.10.10">
    <property type="entry name" value="Winged helix-like DNA-binding domain superfamily/Winged helix DNA-binding domain"/>
    <property type="match status" value="1"/>
</dbReference>
<dbReference type="InterPro" id="IPR016032">
    <property type="entry name" value="Sig_transdc_resp-reg_C-effctor"/>
</dbReference>
<keyword evidence="3" id="KW-1185">Reference proteome</keyword>
<protein>
    <submittedName>
        <fullName evidence="2">Helix-turn-helix transcriptional regulator</fullName>
    </submittedName>
</protein>
<evidence type="ECO:0000313" key="3">
    <source>
        <dbReference type="Proteomes" id="UP001176471"/>
    </source>
</evidence>
<dbReference type="Proteomes" id="UP001176471">
    <property type="component" value="Unassembled WGS sequence"/>
</dbReference>
<gene>
    <name evidence="2" type="ORF">Q4610_11005</name>
</gene>
<evidence type="ECO:0000313" key="2">
    <source>
        <dbReference type="EMBL" id="MDO7835571.1"/>
    </source>
</evidence>
<dbReference type="SUPFAM" id="SSF55785">
    <property type="entry name" value="PYP-like sensor domain (PAS domain)"/>
    <property type="match status" value="1"/>
</dbReference>
<proteinExistence type="predicted"/>